<gene>
    <name evidence="3" type="ORF">CCMP2556_LOCUS13986</name>
</gene>
<feature type="compositionally biased region" description="Polar residues" evidence="1">
    <location>
        <begin position="922"/>
        <end position="933"/>
    </location>
</feature>
<dbReference type="Proteomes" id="UP001642484">
    <property type="component" value="Unassembled WGS sequence"/>
</dbReference>
<feature type="domain" description="Reverse transcriptase Ty1/copia-type" evidence="2">
    <location>
        <begin position="1768"/>
        <end position="1946"/>
    </location>
</feature>
<sequence length="2259" mass="253203">MTSAEESGTSSWYRVPTWSGNPAEWRQFRREMNWWMASLDEESCKKFNVAARWALRQYGVVRARCEEFDPQDLEGTKEEAMTDPDTGDKVIRVAADPFAGLKKLMTALEATVGKTALDRKGELRSLYYQEIKRSPGERISAFCTRFRTLAAELKREGIVTPEEELGWMLKERLGLDAIRKQLLETALAGRENYDVVESECLRLFRDLHSSDPLNKSRPFDKAPLLQRFLQSHDRHSSSSSYRPSTTASSTAPSSRSFRTQSSGSSRPPFKRFGQQPQPRQALIAEAPEEEGQMEAEDEELIPDDDGQGYSPENLTIEEVLQTEAELLAHELQELETEGCDPRVLEDLESGMEQAAESLLTMREARTKIAEVKKDRGYGKPGQPAPRSTKPHGNQVPRQKSTTKCFDCGEVGHWAGDAGCKAPGAGLARPKGKPKSQMTKQVRVTETLNTEHVAPEEPDDMGHEVMTVAAGDSWDRPLFEVLMQHHTDPKSTPRLAQDKRFVGACNRTCAGSSWLAFYLQALERAPSYIQNLTITTPENELFRFGNGGTQRSTVRYRLPMALGSTLVLVWVSIVPVPSLGLLLGRDFLSAIGAVLSFGRKLLRADLVGGELLELGQLAAGHFALPLQARQWPRPDSQRWRKLGQDGIVELQLNSFDFWKKQLQLKMSHFEVPFESTSEAPHEHLVTEHAILAATSAGAQAMKDLWIVMEAAQHFDLTENDYTKVVLRWRRMLLRLRAKAAWRAHGLLLWLLPRPQLRYAPFPYPSISHTRHWQEQAESMTLQKPKALMAKHWQRARIQEPSVYTTKNLLDLGQFRNRAGLNFAFMEDNMLQGMLAARASKGLTAQLKRDAIQEAQLEAEAATKRGEKHDMVRSLIGPKGGLPTLKADLVKLASLLNIPVQTGMTVEDLKKACRPLVAEIAQKPTPSKASGSTSSTERHVPETSMARPSQAPETIGAKAKASPGVTAQELQEVLTMQDHKFQGMLNQVLQSISTLHQASHLPGPMTSGLMETEATMDFGWTQDEIQQMNRDYYQDDLEWRQEVNEVYEEQWHRAMDHFQNEIFVTTLTVGDEKSFQSHAMSENRLISKNPDLVENDRFPKTFVTEVYANTERVAQTARKRGHRVGASMSLESGWNFLRPLDRKAARAVLKRESPFFLVLAFPCSFWSVLLNLNPPKNGTKMYEEAITLLQFALQLAKDQKSRGCHFVLENPQSSRAWTLEEMQRALEQLEARCVVFHQCRFRLKNQALVVGMEKQFEADFKRPHNILAIEDGEEAEDETALPIDMNLSDSDQESTEAEAVSAYNSDINDAGVSPTQAAFGKQPRMHGDCLGDFGRRLSEHGLIDSRPSLARQVAMRETARLAMVRLHFSKGLRRAELARSRGPTAEHGLSPGDIVYFFRQTRFNNRTAASKKRLSLKRWHGPALLVALEGNVNGYVSFRGQLTKCAIEHLRPASSLEQVASEVWQDAIQEVIDAAYHDRQIPTTSSSTTTSAEPEAQGEPMTGVSLPVEPVPLSAVPEEAPADLPPLHPQEFVQALGNAQGGPISRGWSRHTSSLPDLGTSPFPEAVRAAFEQRRQSVSSAAPSASGESQASKRPAELDAERLREEALQPDPVAPTPAQPPDEVPDEASEALRVTHEVMEMEAYANVHPLRQIQIMAEQDRLNPLEARVRDHGTWRGNWPLPSRTEFKRRQMLKQLWPLGNDDAAQEVLAVLTARKEHVWSHMSDFEKKEFREAAAKGWSVWVENEAIEPLPDAEAARIRQKLKTEGESHRILVPRFVYVDKNDGLRTADRDLPLKANARLVVPGYQDISAYGLRCDAPTASRTSQHLLLTFAASMKWKLASADIKSAFMKGEEFGPNERILYLANVKTRAPDEPRLPFSEAGLCRVKKGVFGLADSPRRWYKRLCKSVQHHGWQLSALDSAMWFLWEGSKLEGVLISHVDDLLLAGGPRAHHTLQLLGAELGFGSTSTGTITYCGKKIEQAEDFSVKVSMEEYHSNLQQVRINPLRKKNPEATLMPGEQRQLRALLGSLHSHEAAIKKVYSQAAYFVLIADENLMSGREGKFTVLDARSHRLNRVCRSTFAAELLGIEEALDAGQYCRGVLGEAFGHPLDRKPFDLSTDSVPLLVVTDAKDAFDKSCSETPSYGSQKSLAFTISWHVLNEDLAVNVCRQGSGLHSFLCRHLRQLLEKALQLSELFQQHLTSQTLKNTFPAGDYHQGSGLHSFLCRHLRQLLEKALQLSELFQQHRTSQTLKTTFPAGDYH</sequence>
<accession>A0ABP0K1B2</accession>
<feature type="compositionally biased region" description="Pro residues" evidence="1">
    <location>
        <begin position="1610"/>
        <end position="1620"/>
    </location>
</feature>
<evidence type="ECO:0000313" key="4">
    <source>
        <dbReference type="Proteomes" id="UP001642484"/>
    </source>
</evidence>
<evidence type="ECO:0000256" key="1">
    <source>
        <dbReference type="SAM" id="MobiDB-lite"/>
    </source>
</evidence>
<feature type="region of interest" description="Disordered" evidence="1">
    <location>
        <begin position="230"/>
        <end position="310"/>
    </location>
</feature>
<evidence type="ECO:0000313" key="3">
    <source>
        <dbReference type="EMBL" id="CAK9020240.1"/>
    </source>
</evidence>
<feature type="compositionally biased region" description="Low complexity" evidence="1">
    <location>
        <begin position="237"/>
        <end position="266"/>
    </location>
</feature>
<dbReference type="InterPro" id="IPR013103">
    <property type="entry name" value="RVT_2"/>
</dbReference>
<feature type="region of interest" description="Disordered" evidence="1">
    <location>
        <begin position="1605"/>
        <end position="1624"/>
    </location>
</feature>
<proteinExistence type="predicted"/>
<dbReference type="EMBL" id="CAXAMN010007069">
    <property type="protein sequence ID" value="CAK9020240.1"/>
    <property type="molecule type" value="Genomic_DNA"/>
</dbReference>
<reference evidence="3 4" key="1">
    <citation type="submission" date="2024-02" db="EMBL/GenBank/DDBJ databases">
        <authorList>
            <person name="Chen Y."/>
            <person name="Shah S."/>
            <person name="Dougan E. K."/>
            <person name="Thang M."/>
            <person name="Chan C."/>
        </authorList>
    </citation>
    <scope>NUCLEOTIDE SEQUENCE [LARGE SCALE GENOMIC DNA]</scope>
</reference>
<dbReference type="Pfam" id="PF07727">
    <property type="entry name" value="RVT_2"/>
    <property type="match status" value="1"/>
</dbReference>
<comment type="caution">
    <text evidence="3">The sequence shown here is derived from an EMBL/GenBank/DDBJ whole genome shotgun (WGS) entry which is preliminary data.</text>
</comment>
<feature type="region of interest" description="Disordered" evidence="1">
    <location>
        <begin position="918"/>
        <end position="961"/>
    </location>
</feature>
<evidence type="ECO:0000259" key="2">
    <source>
        <dbReference type="Pfam" id="PF07727"/>
    </source>
</evidence>
<name>A0ABP0K1B2_9DINO</name>
<feature type="compositionally biased region" description="Acidic residues" evidence="1">
    <location>
        <begin position="286"/>
        <end position="306"/>
    </location>
</feature>
<keyword evidence="4" id="KW-1185">Reference proteome</keyword>
<feature type="compositionally biased region" description="Polar residues" evidence="1">
    <location>
        <begin position="1574"/>
        <end position="1590"/>
    </location>
</feature>
<feature type="region of interest" description="Disordered" evidence="1">
    <location>
        <begin position="1536"/>
        <end position="1597"/>
    </location>
</feature>
<organism evidence="3 4">
    <name type="scientific">Durusdinium trenchii</name>
    <dbReference type="NCBI Taxonomy" id="1381693"/>
    <lineage>
        <taxon>Eukaryota</taxon>
        <taxon>Sar</taxon>
        <taxon>Alveolata</taxon>
        <taxon>Dinophyceae</taxon>
        <taxon>Suessiales</taxon>
        <taxon>Symbiodiniaceae</taxon>
        <taxon>Durusdinium</taxon>
    </lineage>
</organism>
<feature type="region of interest" description="Disordered" evidence="1">
    <location>
        <begin position="1477"/>
        <end position="1507"/>
    </location>
</feature>
<feature type="region of interest" description="Disordered" evidence="1">
    <location>
        <begin position="372"/>
        <end position="399"/>
    </location>
</feature>
<protein>
    <recommendedName>
        <fullName evidence="2">Reverse transcriptase Ty1/copia-type domain-containing protein</fullName>
    </recommendedName>
</protein>